<feature type="transmembrane region" description="Helical" evidence="5">
    <location>
        <begin position="771"/>
        <end position="793"/>
    </location>
</feature>
<evidence type="ECO:0000256" key="1">
    <source>
        <dbReference type="ARBA" id="ARBA00004141"/>
    </source>
</evidence>
<name>A0A371ATN5_9FIRM</name>
<keyword evidence="4 5" id="KW-0472">Membrane</keyword>
<dbReference type="NCBIfam" id="TIGR03057">
    <property type="entry name" value="xxxLxxG_by_4"/>
    <property type="match status" value="2"/>
</dbReference>
<evidence type="ECO:0000259" key="6">
    <source>
        <dbReference type="Pfam" id="PF12698"/>
    </source>
</evidence>
<feature type="transmembrane region" description="Helical" evidence="5">
    <location>
        <begin position="716"/>
        <end position="736"/>
    </location>
</feature>
<comment type="subcellular location">
    <subcellularLocation>
        <location evidence="1">Membrane</location>
        <topology evidence="1">Multi-pass membrane protein</topology>
    </subcellularLocation>
</comment>
<keyword evidence="2 5" id="KW-0812">Transmembrane</keyword>
<dbReference type="NCBIfam" id="TIGR03061">
    <property type="entry name" value="pip_yhgE_Nterm"/>
    <property type="match status" value="1"/>
</dbReference>
<feature type="transmembrane region" description="Helical" evidence="5">
    <location>
        <begin position="689"/>
        <end position="709"/>
    </location>
</feature>
<reference evidence="7 8" key="1">
    <citation type="submission" date="2018-07" db="EMBL/GenBank/DDBJ databases">
        <title>Anaerosacharophilus polymeroproducens gen. nov. sp. nov., an anaerobic bacterium isolated from salt field.</title>
        <authorList>
            <person name="Kim W."/>
            <person name="Yang S.-H."/>
            <person name="Oh J."/>
            <person name="Lee J.-H."/>
            <person name="Kwon K.K."/>
        </authorList>
    </citation>
    <scope>NUCLEOTIDE SEQUENCE [LARGE SCALE GENOMIC DNA]</scope>
    <source>
        <strain evidence="7 8">MCWD5</strain>
    </source>
</reference>
<dbReference type="GO" id="GO:0016020">
    <property type="term" value="C:membrane"/>
    <property type="evidence" value="ECO:0007669"/>
    <property type="project" value="UniProtKB-SubCell"/>
</dbReference>
<dbReference type="PANTHER" id="PTHR43077">
    <property type="entry name" value="TRANSPORT PERMEASE YVFS-RELATED"/>
    <property type="match status" value="1"/>
</dbReference>
<dbReference type="EMBL" id="QRCT01000034">
    <property type="protein sequence ID" value="RDU22943.1"/>
    <property type="molecule type" value="Genomic_DNA"/>
</dbReference>
<dbReference type="InterPro" id="IPR017500">
    <property type="entry name" value="Phage_infect_YhgE_N"/>
</dbReference>
<dbReference type="Pfam" id="PF12698">
    <property type="entry name" value="ABC2_membrane_3"/>
    <property type="match status" value="1"/>
</dbReference>
<keyword evidence="8" id="KW-1185">Reference proteome</keyword>
<evidence type="ECO:0000256" key="3">
    <source>
        <dbReference type="ARBA" id="ARBA00022989"/>
    </source>
</evidence>
<comment type="caution">
    <text evidence="7">The sequence shown here is derived from an EMBL/GenBank/DDBJ whole genome shotgun (WGS) entry which is preliminary data.</text>
</comment>
<protein>
    <submittedName>
        <fullName evidence="7">YhgE/Pip domain-containing protein</fullName>
    </submittedName>
</protein>
<evidence type="ECO:0000313" key="8">
    <source>
        <dbReference type="Proteomes" id="UP000255036"/>
    </source>
</evidence>
<dbReference type="AlphaFoldDB" id="A0A371ATN5"/>
<gene>
    <name evidence="7" type="ORF">DWV06_11250</name>
</gene>
<dbReference type="RefSeq" id="WP_115482286.1">
    <property type="nucleotide sequence ID" value="NZ_QRCT01000034.1"/>
</dbReference>
<dbReference type="InterPro" id="IPR023908">
    <property type="entry name" value="xxxLxxG_rpt"/>
</dbReference>
<dbReference type="InterPro" id="IPR051328">
    <property type="entry name" value="T7SS_ABC-Transporter"/>
</dbReference>
<feature type="transmembrane region" description="Helical" evidence="5">
    <location>
        <begin position="14"/>
        <end position="38"/>
    </location>
</feature>
<dbReference type="GO" id="GO:0140359">
    <property type="term" value="F:ABC-type transporter activity"/>
    <property type="evidence" value="ECO:0007669"/>
    <property type="project" value="InterPro"/>
</dbReference>
<sequence>MLFEEWKSLFKNKFLIIVIIAIITIPSLYTIIFLGSMWDPYGSVENLPVAIVNKDKKVTYNGTNLNVGKDLINNLKENYFMDFNFVDEKTANEGLTNGTYYMVITIPDNFSANATTVTKEKPSKMELEYETNPGRNYIASKMSETALNKIEKSISEKVTEVYTKTVYEKISELGNGMEKAADGAGKINNGMSELSDGNHKITNNLNKMTFGTLSFKEGTKKLESGMLQYTNGVSAVKTGSKELSDGISSLALGANTLSTGVEKLSNGSSSLVTGVKDYTSGVDTVYAGTAELVKNNTSLNSGINTLSTGVTQLKSGSSNVLNGMQTMSDSIGSVMTEEQIQKISQLEQGMKTLNQSIQDLNTTLQSVDLSNPDTAAIIKSGVNQIAVNSNILIPGASESVKQLSTGLVGVKTVLDQTGTTAKDMGLIQGMKAIDSGISNIEEGINGTVESETDGLAGGIHAYTQGVEKVNNGVEKLSNNSVKLKNGATQLNTGIAQLKEKIPSLNHGVSKLNTGASSLYQGTSELVSKNETLLSGICQLSNASETINKGTSALALGSKSLGDGITKLSDGSNQLNSSLVKGADEIKKVNTSDDTVEMFAAPVETQKMEASRVDNNGTAMSAYMMTVALWIACLAICMFYPIAQYSGNLKSGFSWWLSKFSILGLVAIIQAAAMVFAIKGVHGFAPIELGKTVVVACMTSLAFMSIVLFFDISFGKVGSYLLLIMMLLQLSACAGTYPIELSGEFYHVISKFMPFTYAVDAFRNTTAIGGSIRVQVLVLLGIIIIFSLFTVSVYQRKMKKLVIKI</sequence>
<dbReference type="InterPro" id="IPR017501">
    <property type="entry name" value="Phage_infect_YhgE_C"/>
</dbReference>
<dbReference type="Gene3D" id="3.40.1710.10">
    <property type="entry name" value="abc type-2 transporter like domain"/>
    <property type="match status" value="1"/>
</dbReference>
<dbReference type="Gene3D" id="1.10.287.950">
    <property type="entry name" value="Methyl-accepting chemotaxis protein"/>
    <property type="match status" value="2"/>
</dbReference>
<accession>A0A371ATN5</accession>
<feature type="domain" description="ABC-2 type transporter transmembrane" evidence="6">
    <location>
        <begin position="559"/>
        <end position="788"/>
    </location>
</feature>
<dbReference type="InterPro" id="IPR013525">
    <property type="entry name" value="ABC2_TM"/>
</dbReference>
<feature type="transmembrane region" description="Helical" evidence="5">
    <location>
        <begin position="621"/>
        <end position="642"/>
    </location>
</feature>
<evidence type="ECO:0000256" key="2">
    <source>
        <dbReference type="ARBA" id="ARBA00022692"/>
    </source>
</evidence>
<dbReference type="PANTHER" id="PTHR43077:SF5">
    <property type="entry name" value="PHAGE INFECTION PROTEIN"/>
    <property type="match status" value="1"/>
</dbReference>
<dbReference type="OrthoDB" id="9811483at2"/>
<evidence type="ECO:0000313" key="7">
    <source>
        <dbReference type="EMBL" id="RDU22943.1"/>
    </source>
</evidence>
<dbReference type="NCBIfam" id="TIGR03062">
    <property type="entry name" value="pip_yhgE_Cterm"/>
    <property type="match status" value="1"/>
</dbReference>
<organism evidence="7 8">
    <name type="scientific">Anaerosacchariphilus polymeriproducens</name>
    <dbReference type="NCBI Taxonomy" id="1812858"/>
    <lineage>
        <taxon>Bacteria</taxon>
        <taxon>Bacillati</taxon>
        <taxon>Bacillota</taxon>
        <taxon>Clostridia</taxon>
        <taxon>Lachnospirales</taxon>
        <taxon>Lachnospiraceae</taxon>
        <taxon>Anaerosacchariphilus</taxon>
    </lineage>
</organism>
<keyword evidence="3 5" id="KW-1133">Transmembrane helix</keyword>
<evidence type="ECO:0000256" key="5">
    <source>
        <dbReference type="SAM" id="Phobius"/>
    </source>
</evidence>
<proteinExistence type="predicted"/>
<dbReference type="SUPFAM" id="SSF101967">
    <property type="entry name" value="Adhesin YadA, collagen-binding domain"/>
    <property type="match status" value="1"/>
</dbReference>
<dbReference type="InterPro" id="IPR011049">
    <property type="entry name" value="Serralysin-like_metalloprot_C"/>
</dbReference>
<feature type="transmembrane region" description="Helical" evidence="5">
    <location>
        <begin position="654"/>
        <end position="677"/>
    </location>
</feature>
<evidence type="ECO:0000256" key="4">
    <source>
        <dbReference type="ARBA" id="ARBA00023136"/>
    </source>
</evidence>
<dbReference type="Proteomes" id="UP000255036">
    <property type="component" value="Unassembled WGS sequence"/>
</dbReference>